<dbReference type="InterPro" id="IPR006977">
    <property type="entry name" value="Yip1_dom"/>
</dbReference>
<evidence type="ECO:0000256" key="2">
    <source>
        <dbReference type="ARBA" id="ARBA00022692"/>
    </source>
</evidence>
<feature type="transmembrane region" description="Helical" evidence="6">
    <location>
        <begin position="566"/>
        <end position="591"/>
    </location>
</feature>
<feature type="repeat" description="TPR" evidence="5">
    <location>
        <begin position="380"/>
        <end position="413"/>
    </location>
</feature>
<evidence type="ECO:0000256" key="1">
    <source>
        <dbReference type="ARBA" id="ARBA00004141"/>
    </source>
</evidence>
<dbReference type="Gene3D" id="1.25.40.10">
    <property type="entry name" value="Tetratricopeptide repeat domain"/>
    <property type="match status" value="1"/>
</dbReference>
<dbReference type="InterPro" id="IPR011990">
    <property type="entry name" value="TPR-like_helical_dom_sf"/>
</dbReference>
<proteinExistence type="predicted"/>
<comment type="caution">
    <text evidence="9">The sequence shown here is derived from an EMBL/GenBank/DDBJ whole genome shotgun (WGS) entry which is preliminary data.</text>
</comment>
<comment type="subcellular location">
    <subcellularLocation>
        <location evidence="1">Membrane</location>
        <topology evidence="1">Multi-pass membrane protein</topology>
    </subcellularLocation>
</comment>
<dbReference type="PANTHER" id="PTHR24104:SF25">
    <property type="entry name" value="PROTEIN LIN-41"/>
    <property type="match status" value="1"/>
</dbReference>
<feature type="signal peptide" evidence="7">
    <location>
        <begin position="1"/>
        <end position="24"/>
    </location>
</feature>
<keyword evidence="10" id="KW-1185">Reference proteome</keyword>
<dbReference type="Proteomes" id="UP001177160">
    <property type="component" value="Unassembled WGS sequence"/>
</dbReference>
<dbReference type="SUPFAM" id="SSF101898">
    <property type="entry name" value="NHL repeat"/>
    <property type="match status" value="1"/>
</dbReference>
<feature type="transmembrane region" description="Helical" evidence="6">
    <location>
        <begin position="499"/>
        <end position="524"/>
    </location>
</feature>
<dbReference type="InterPro" id="IPR019734">
    <property type="entry name" value="TPR_rpt"/>
</dbReference>
<evidence type="ECO:0000259" key="8">
    <source>
        <dbReference type="Pfam" id="PF04893"/>
    </source>
</evidence>
<evidence type="ECO:0000256" key="4">
    <source>
        <dbReference type="ARBA" id="ARBA00023136"/>
    </source>
</evidence>
<feature type="domain" description="Yip1" evidence="8">
    <location>
        <begin position="479"/>
        <end position="646"/>
    </location>
</feature>
<dbReference type="PANTHER" id="PTHR24104">
    <property type="entry name" value="E3 UBIQUITIN-PROTEIN LIGASE NHLRC1-RELATED"/>
    <property type="match status" value="1"/>
</dbReference>
<feature type="transmembrane region" description="Helical" evidence="6">
    <location>
        <begin position="424"/>
        <end position="442"/>
    </location>
</feature>
<feature type="chain" id="PRO_5045996290" evidence="7">
    <location>
        <begin position="25"/>
        <end position="672"/>
    </location>
</feature>
<keyword evidence="3 6" id="KW-1133">Transmembrane helix</keyword>
<keyword evidence="2 6" id="KW-0812">Transmembrane</keyword>
<dbReference type="InterPro" id="IPR011042">
    <property type="entry name" value="6-blade_b-propeller_TolB-like"/>
</dbReference>
<dbReference type="SUPFAM" id="SSF48452">
    <property type="entry name" value="TPR-like"/>
    <property type="match status" value="1"/>
</dbReference>
<accession>A0ABT2Y745</accession>
<keyword evidence="4 6" id="KW-0472">Membrane</keyword>
<keyword evidence="7" id="KW-0732">Signal</keyword>
<evidence type="ECO:0000256" key="3">
    <source>
        <dbReference type="ARBA" id="ARBA00022989"/>
    </source>
</evidence>
<dbReference type="EMBL" id="JAOVQM010000006">
    <property type="protein sequence ID" value="MCV2232568.1"/>
    <property type="molecule type" value="Genomic_DNA"/>
</dbReference>
<organism evidence="9 10">
    <name type="scientific">Paracholeplasma manati</name>
    <dbReference type="NCBI Taxonomy" id="591373"/>
    <lineage>
        <taxon>Bacteria</taxon>
        <taxon>Bacillati</taxon>
        <taxon>Mycoplasmatota</taxon>
        <taxon>Mollicutes</taxon>
        <taxon>Acholeplasmatales</taxon>
        <taxon>Acholeplasmataceae</taxon>
        <taxon>Paracholeplasma</taxon>
    </lineage>
</organism>
<keyword evidence="5" id="KW-0802">TPR repeat</keyword>
<feature type="transmembrane region" description="Helical" evidence="6">
    <location>
        <begin position="597"/>
        <end position="618"/>
    </location>
</feature>
<evidence type="ECO:0000256" key="6">
    <source>
        <dbReference type="SAM" id="Phobius"/>
    </source>
</evidence>
<dbReference type="RefSeq" id="WP_263608756.1">
    <property type="nucleotide sequence ID" value="NZ_JAOVQM010000006.1"/>
</dbReference>
<evidence type="ECO:0000256" key="7">
    <source>
        <dbReference type="SAM" id="SignalP"/>
    </source>
</evidence>
<feature type="transmembrane region" description="Helical" evidence="6">
    <location>
        <begin position="536"/>
        <end position="554"/>
    </location>
</feature>
<dbReference type="PROSITE" id="PS50005">
    <property type="entry name" value="TPR"/>
    <property type="match status" value="1"/>
</dbReference>
<feature type="transmembrane region" description="Helical" evidence="6">
    <location>
        <begin position="630"/>
        <end position="654"/>
    </location>
</feature>
<gene>
    <name evidence="9" type="ORF">N7548_06995</name>
</gene>
<dbReference type="Pfam" id="PF04893">
    <property type="entry name" value="Yip1"/>
    <property type="match status" value="1"/>
</dbReference>
<name>A0ABT2Y745_9MOLU</name>
<evidence type="ECO:0000256" key="5">
    <source>
        <dbReference type="PROSITE-ProRule" id="PRU00339"/>
    </source>
</evidence>
<protein>
    <submittedName>
        <fullName evidence="9">YIP1 family protein</fullName>
    </submittedName>
</protein>
<sequence>MKKIIGLMCILLGFGFLFSTIQTKASQATTGIPYNTYTLGEYNRLVQTQTAYIPVGTLSDLNLKNPQDIYQKNNQLYIADTGNKRILWVELDGTLIDTFESPEFVTPTGVFVDGQSMYVADKDARTVFILDLNTKTIHTRITKPTSPIFGANNAFLPTKVVVGSNDAIYVVGEGSTSGIIQLNYAGEFVGYLGINSVTISFRKFLYNLFVKDSDLASSLPPSPTNVALGQKGSILTTNINFSQSFKRLNISGVNTLLSDTLYPNTALADIWMNDENYIYMVSTTGDIYEYDANGRLLFQFNTKDSSMKQTLGLTNTPSGITTDEAGNLYVLDRIYNNIQIYQRTVFVDLVHTAVTLYNDGKYLESKPIWEEILRQNTGFALAHAALGEALVKEGNFEDALDAFFEAKDLAGYSNAYWEIRNVAIQNYLVTWVLVGLGLWVVYKVSRRSVEYLPFYSTIQDKVNTFKSYRVVSQIRLTKNIFKKPADLVYYVKRENKGGYLSGSLILLGFIIVYLSDTYLSGFLFRNHFVGNLIQELSLVLTVFGLYVVVNYLVSTFSDGEGRFKDVFVMSAYALIPFILFIPVMTILSHFLTYNEAFIYSFYHQVVFYYTIFLFVYTLKEVHNYTLLETIKSILLILFGMLILVLMGLLIYAFIGQVWDFVVSIIKEVIYRV</sequence>
<evidence type="ECO:0000313" key="10">
    <source>
        <dbReference type="Proteomes" id="UP001177160"/>
    </source>
</evidence>
<reference evidence="9" key="1">
    <citation type="submission" date="2022-09" db="EMBL/GenBank/DDBJ databases">
        <title>Novel Mycoplasma species identified in domestic and wild animals.</title>
        <authorList>
            <person name="Volokhov D.V."/>
            <person name="Furtak V.A."/>
            <person name="Zagorodnyaya T.A."/>
        </authorList>
    </citation>
    <scope>NUCLEOTIDE SEQUENCE</scope>
    <source>
        <strain evidence="9">Oakley</strain>
    </source>
</reference>
<dbReference type="InterPro" id="IPR050952">
    <property type="entry name" value="TRIM-NHL_E3_ligases"/>
</dbReference>
<dbReference type="Gene3D" id="2.120.10.30">
    <property type="entry name" value="TolB, C-terminal domain"/>
    <property type="match status" value="1"/>
</dbReference>
<evidence type="ECO:0000313" key="9">
    <source>
        <dbReference type="EMBL" id="MCV2232568.1"/>
    </source>
</evidence>